<protein>
    <submittedName>
        <fullName evidence="1">Uncharacterized protein</fullName>
    </submittedName>
</protein>
<sequence>MYTNSVTGHRTGQNSFQCSEARLRSLRTRIRVRGGWEEGGPIADDATDSKSPHFFIAAVSCPSSPSLAVAPEISCGFEKRITGRQREDVRMSACGACGIRVCLPDSQLLPNVAGAESEIGISFHIASLQLIATFLAE</sequence>
<accession>A0AAN9U230</accession>
<evidence type="ECO:0000313" key="1">
    <source>
        <dbReference type="EMBL" id="KAK7602918.1"/>
    </source>
</evidence>
<dbReference type="EMBL" id="JBBCAQ010000007">
    <property type="protein sequence ID" value="KAK7602918.1"/>
    <property type="molecule type" value="Genomic_DNA"/>
</dbReference>
<dbReference type="Proteomes" id="UP001367676">
    <property type="component" value="Unassembled WGS sequence"/>
</dbReference>
<proteinExistence type="predicted"/>
<organism evidence="1 2">
    <name type="scientific">Parthenolecanium corni</name>
    <dbReference type="NCBI Taxonomy" id="536013"/>
    <lineage>
        <taxon>Eukaryota</taxon>
        <taxon>Metazoa</taxon>
        <taxon>Ecdysozoa</taxon>
        <taxon>Arthropoda</taxon>
        <taxon>Hexapoda</taxon>
        <taxon>Insecta</taxon>
        <taxon>Pterygota</taxon>
        <taxon>Neoptera</taxon>
        <taxon>Paraneoptera</taxon>
        <taxon>Hemiptera</taxon>
        <taxon>Sternorrhyncha</taxon>
        <taxon>Coccoidea</taxon>
        <taxon>Coccidae</taxon>
        <taxon>Parthenolecanium</taxon>
    </lineage>
</organism>
<evidence type="ECO:0000313" key="2">
    <source>
        <dbReference type="Proteomes" id="UP001367676"/>
    </source>
</evidence>
<keyword evidence="2" id="KW-1185">Reference proteome</keyword>
<comment type="caution">
    <text evidence="1">The sequence shown here is derived from an EMBL/GenBank/DDBJ whole genome shotgun (WGS) entry which is preliminary data.</text>
</comment>
<name>A0AAN9U230_9HEMI</name>
<reference evidence="1 2" key="1">
    <citation type="submission" date="2024-03" db="EMBL/GenBank/DDBJ databases">
        <title>Adaptation during the transition from Ophiocordyceps entomopathogen to insect associate is accompanied by gene loss and intensified selection.</title>
        <authorList>
            <person name="Ward C.M."/>
            <person name="Onetto C.A."/>
            <person name="Borneman A.R."/>
        </authorList>
    </citation>
    <scope>NUCLEOTIDE SEQUENCE [LARGE SCALE GENOMIC DNA]</scope>
    <source>
        <strain evidence="1">AWRI1</strain>
        <tissue evidence="1">Single Adult Female</tissue>
    </source>
</reference>
<dbReference type="AlphaFoldDB" id="A0AAN9U230"/>
<gene>
    <name evidence="1" type="ORF">V9T40_006892</name>
</gene>